<dbReference type="Proteomes" id="UP001054837">
    <property type="component" value="Unassembled WGS sequence"/>
</dbReference>
<evidence type="ECO:0000313" key="2">
    <source>
        <dbReference type="Proteomes" id="UP001054837"/>
    </source>
</evidence>
<dbReference type="AlphaFoldDB" id="A0AAV4WKA7"/>
<protein>
    <submittedName>
        <fullName evidence="1">Uncharacterized protein</fullName>
    </submittedName>
</protein>
<evidence type="ECO:0000313" key="1">
    <source>
        <dbReference type="EMBL" id="GIY83097.1"/>
    </source>
</evidence>
<keyword evidence="2" id="KW-1185">Reference proteome</keyword>
<dbReference type="EMBL" id="BPLQ01014780">
    <property type="protein sequence ID" value="GIY83097.1"/>
    <property type="molecule type" value="Genomic_DNA"/>
</dbReference>
<organism evidence="1 2">
    <name type="scientific">Caerostris darwini</name>
    <dbReference type="NCBI Taxonomy" id="1538125"/>
    <lineage>
        <taxon>Eukaryota</taxon>
        <taxon>Metazoa</taxon>
        <taxon>Ecdysozoa</taxon>
        <taxon>Arthropoda</taxon>
        <taxon>Chelicerata</taxon>
        <taxon>Arachnida</taxon>
        <taxon>Araneae</taxon>
        <taxon>Araneomorphae</taxon>
        <taxon>Entelegynae</taxon>
        <taxon>Araneoidea</taxon>
        <taxon>Araneidae</taxon>
        <taxon>Caerostris</taxon>
    </lineage>
</organism>
<proteinExistence type="predicted"/>
<name>A0AAV4WKA7_9ARAC</name>
<sequence length="109" mass="12500">MKVGLKGWGARRYRATAAQSVFEIPYPPRSANPRGSISVDFQNGISMLRDCSRMSRCLPATKIRFLLHKLTPDFRAEASNSRKRWISILSIRAVFAFSVLTYPNRRKPR</sequence>
<reference evidence="1 2" key="1">
    <citation type="submission" date="2021-06" db="EMBL/GenBank/DDBJ databases">
        <title>Caerostris darwini draft genome.</title>
        <authorList>
            <person name="Kono N."/>
            <person name="Arakawa K."/>
        </authorList>
    </citation>
    <scope>NUCLEOTIDE SEQUENCE [LARGE SCALE GENOMIC DNA]</scope>
</reference>
<comment type="caution">
    <text evidence="1">The sequence shown here is derived from an EMBL/GenBank/DDBJ whole genome shotgun (WGS) entry which is preliminary data.</text>
</comment>
<gene>
    <name evidence="1" type="ORF">CDAR_56271</name>
</gene>
<accession>A0AAV4WKA7</accession>